<evidence type="ECO:0000313" key="2">
    <source>
        <dbReference type="EMBL" id="CAA0114994.1"/>
    </source>
</evidence>
<dbReference type="NCBIfam" id="NF038123">
    <property type="entry name" value="NF038123_dom"/>
    <property type="match status" value="1"/>
</dbReference>
<dbReference type="Gene3D" id="2.60.40.2130">
    <property type="entry name" value="F-spondin domain"/>
    <property type="match status" value="1"/>
</dbReference>
<evidence type="ECO:0000313" key="3">
    <source>
        <dbReference type="Proteomes" id="UP000441399"/>
    </source>
</evidence>
<organism evidence="2 3">
    <name type="scientific">BD1-7 clade bacterium</name>
    <dbReference type="NCBI Taxonomy" id="2029982"/>
    <lineage>
        <taxon>Bacteria</taxon>
        <taxon>Pseudomonadati</taxon>
        <taxon>Pseudomonadota</taxon>
        <taxon>Gammaproteobacteria</taxon>
        <taxon>Cellvibrionales</taxon>
        <taxon>Spongiibacteraceae</taxon>
        <taxon>BD1-7 clade</taxon>
    </lineage>
</organism>
<keyword evidence="3" id="KW-1185">Reference proteome</keyword>
<feature type="chain" id="PRO_5025070139" evidence="1">
    <location>
        <begin position="23"/>
        <end position="285"/>
    </location>
</feature>
<reference evidence="2 3" key="1">
    <citation type="submission" date="2019-11" db="EMBL/GenBank/DDBJ databases">
        <authorList>
            <person name="Holert J."/>
        </authorList>
    </citation>
    <scope>NUCLEOTIDE SEQUENCE [LARGE SCALE GENOMIC DNA]</scope>
    <source>
        <strain evidence="2">SB11_3</strain>
    </source>
</reference>
<gene>
    <name evidence="2" type="ORF">OPDIPICF_01672</name>
</gene>
<dbReference type="EMBL" id="CACSIO010000023">
    <property type="protein sequence ID" value="CAA0114994.1"/>
    <property type="molecule type" value="Genomic_DNA"/>
</dbReference>
<dbReference type="Proteomes" id="UP000441399">
    <property type="component" value="Unassembled WGS sequence"/>
</dbReference>
<name>A0A5S9QCL4_9GAMM</name>
<keyword evidence="1" id="KW-0732">Signal</keyword>
<feature type="signal peptide" evidence="1">
    <location>
        <begin position="1"/>
        <end position="22"/>
    </location>
</feature>
<accession>A0A5S9QCL4</accession>
<dbReference type="AlphaFoldDB" id="A0A5S9QCL4"/>
<dbReference type="InterPro" id="IPR009465">
    <property type="entry name" value="Spondin_N"/>
</dbReference>
<sequence length="285" mass="29779">MHLKKLAIGVALGASLAQTAVARDIQLELTNLTNGMAFTPRLVVLHTADVDLFTGGTAPSNALAWMAEAGQLDPYNADPRPGLAELGDGFVPALNGTGGADVSQVYSGAGNVADENTLRVFNSLLMPGNVAPYGTMTVPEGQNYLSMVSMLVPTNDAFLGIDTWRIPEEPGTYFININAYDAGTEANDELVPAGRDGFGAYALPGMAVPPPVAGLVGSNGTGVALTEDQIANNETANEGTVHIHRNVLGDADIDGGISDLNSTVHRWLNPVARLKVVVTDSQEQR</sequence>
<protein>
    <submittedName>
        <fullName evidence="2">Uncharacterized protein</fullName>
    </submittedName>
</protein>
<proteinExistence type="predicted"/>
<evidence type="ECO:0000256" key="1">
    <source>
        <dbReference type="SAM" id="SignalP"/>
    </source>
</evidence>
<dbReference type="InterPro" id="IPR038678">
    <property type="entry name" value="Spondin_N_sf"/>
</dbReference>